<evidence type="ECO:0000313" key="3">
    <source>
        <dbReference type="Proteomes" id="UP000008021"/>
    </source>
</evidence>
<sequence length="142" mass="15143">MVQALVGVVPGQRGHPHHLPSPSSSSYLDPRHPLAPRGNGGYVRACSRRPWPPSLASSRSPVARVGRGATPRIRLALTSLASSRPPAHADSLADDDLATTARLRWRAGEAGGGRRQPLQAPKEGGRRNRGIFVRNAILAKMS</sequence>
<feature type="region of interest" description="Disordered" evidence="1">
    <location>
        <begin position="9"/>
        <end position="69"/>
    </location>
</feature>
<accession>A0A0E0DZY3</accession>
<dbReference type="Proteomes" id="UP000008021">
    <property type="component" value="Chromosome 6"/>
</dbReference>
<evidence type="ECO:0000256" key="1">
    <source>
        <dbReference type="SAM" id="MobiDB-lite"/>
    </source>
</evidence>
<dbReference type="HOGENOM" id="CLU_1818935_0_0_1"/>
<protein>
    <submittedName>
        <fullName evidence="2">Uncharacterized protein</fullName>
    </submittedName>
</protein>
<name>A0A0E0DZY3_9ORYZ</name>
<keyword evidence="3" id="KW-1185">Reference proteome</keyword>
<reference evidence="2" key="2">
    <citation type="submission" date="2018-05" db="EMBL/GenBank/DDBJ databases">
        <title>OmerRS3 (Oryza meridionalis Reference Sequence Version 3).</title>
        <authorList>
            <person name="Zhang J."/>
            <person name="Kudrna D."/>
            <person name="Lee S."/>
            <person name="Talag J."/>
            <person name="Welchert J."/>
            <person name="Wing R.A."/>
        </authorList>
    </citation>
    <scope>NUCLEOTIDE SEQUENCE [LARGE SCALE GENOMIC DNA]</scope>
    <source>
        <strain evidence="2">cv. OR44</strain>
    </source>
</reference>
<dbReference type="AlphaFoldDB" id="A0A0E0DZY3"/>
<dbReference type="EnsemblPlants" id="OMERI06G11140.1">
    <property type="protein sequence ID" value="OMERI06G11140.1"/>
    <property type="gene ID" value="OMERI06G11140"/>
</dbReference>
<feature type="region of interest" description="Disordered" evidence="1">
    <location>
        <begin position="103"/>
        <end position="127"/>
    </location>
</feature>
<reference evidence="2" key="1">
    <citation type="submission" date="2015-04" db="UniProtKB">
        <authorList>
            <consortium name="EnsemblPlants"/>
        </authorList>
    </citation>
    <scope>IDENTIFICATION</scope>
</reference>
<organism evidence="2">
    <name type="scientific">Oryza meridionalis</name>
    <dbReference type="NCBI Taxonomy" id="40149"/>
    <lineage>
        <taxon>Eukaryota</taxon>
        <taxon>Viridiplantae</taxon>
        <taxon>Streptophyta</taxon>
        <taxon>Embryophyta</taxon>
        <taxon>Tracheophyta</taxon>
        <taxon>Spermatophyta</taxon>
        <taxon>Magnoliopsida</taxon>
        <taxon>Liliopsida</taxon>
        <taxon>Poales</taxon>
        <taxon>Poaceae</taxon>
        <taxon>BOP clade</taxon>
        <taxon>Oryzoideae</taxon>
        <taxon>Oryzeae</taxon>
        <taxon>Oryzinae</taxon>
        <taxon>Oryza</taxon>
    </lineage>
</organism>
<evidence type="ECO:0000313" key="2">
    <source>
        <dbReference type="EnsemblPlants" id="OMERI06G11140.1"/>
    </source>
</evidence>
<dbReference type="Gramene" id="OMERI06G11140.1">
    <property type="protein sequence ID" value="OMERI06G11140.1"/>
    <property type="gene ID" value="OMERI06G11140"/>
</dbReference>
<proteinExistence type="predicted"/>